<organism evidence="1 2">
    <name type="scientific">Lentinus tigrinus ALCF2SS1-6</name>
    <dbReference type="NCBI Taxonomy" id="1328759"/>
    <lineage>
        <taxon>Eukaryota</taxon>
        <taxon>Fungi</taxon>
        <taxon>Dikarya</taxon>
        <taxon>Basidiomycota</taxon>
        <taxon>Agaricomycotina</taxon>
        <taxon>Agaricomycetes</taxon>
        <taxon>Polyporales</taxon>
        <taxon>Polyporaceae</taxon>
        <taxon>Lentinus</taxon>
    </lineage>
</organism>
<name>A0A5C2RVF6_9APHY</name>
<dbReference type="Proteomes" id="UP000313359">
    <property type="component" value="Unassembled WGS sequence"/>
</dbReference>
<evidence type="ECO:0000313" key="2">
    <source>
        <dbReference type="Proteomes" id="UP000313359"/>
    </source>
</evidence>
<sequence>MSPQYVWKNTANPTSMNTGANVLEKHVESPSNIRNIQRLSPELLGLVLSHMDGDIATLKVCSLVCPTWASQARRVLFREVVVRPAMPSRTWTDFFQLLSASPEVARYIRRLMLCGHDPKGEQRQVQTGHLSEALERLPSLTELFTKNGMFASFRRNSKGVSGTGMTALSAPERPLQLRLLSLENCEVRDFAPLHQLFTHLGKVETLVLHQIKVDVCHLDLPSPLAEILMRHQAMVGAIQPALPPPLAVRVGTIQTDRVRAPVSSIQSLQGFYQFLRRSFSPPAAGLSVSTRLVDGPGELLKMLNTFDRDVRSVSINVLLGSCDPDDIVVGTVESKYHYLPYFSFASHTSIRELVLYFTTTSVMAGRHAVDLYKRILANNWSVLSNAPTSLTHIELRFQRCGLHMRYVLDDLRVLYGPGADPGEVGWRTVDEGTLQRFPRLEAFTCVLCDEGFFANQSMPFEDAETVAQVLGSSVRRRQQEFDDYAALLQGLLPRLHERGLLRFRMSEAQG</sequence>
<evidence type="ECO:0000313" key="1">
    <source>
        <dbReference type="EMBL" id="RPD55221.1"/>
    </source>
</evidence>
<dbReference type="AlphaFoldDB" id="A0A5C2RVF6"/>
<gene>
    <name evidence="1" type="ORF">L227DRAFT_603649</name>
</gene>
<proteinExistence type="predicted"/>
<reference evidence="1" key="1">
    <citation type="journal article" date="2018" name="Genome Biol. Evol.">
        <title>Genomics and development of Lentinus tigrinus, a white-rot wood-decaying mushroom with dimorphic fruiting bodies.</title>
        <authorList>
            <person name="Wu B."/>
            <person name="Xu Z."/>
            <person name="Knudson A."/>
            <person name="Carlson A."/>
            <person name="Chen N."/>
            <person name="Kovaka S."/>
            <person name="LaButti K."/>
            <person name="Lipzen A."/>
            <person name="Pennachio C."/>
            <person name="Riley R."/>
            <person name="Schakwitz W."/>
            <person name="Umezawa K."/>
            <person name="Ohm R.A."/>
            <person name="Grigoriev I.V."/>
            <person name="Nagy L.G."/>
            <person name="Gibbons J."/>
            <person name="Hibbett D."/>
        </authorList>
    </citation>
    <scope>NUCLEOTIDE SEQUENCE [LARGE SCALE GENOMIC DNA]</scope>
    <source>
        <strain evidence="1">ALCF2SS1-6</strain>
    </source>
</reference>
<dbReference type="OrthoDB" id="2756453at2759"/>
<keyword evidence="2" id="KW-1185">Reference proteome</keyword>
<evidence type="ECO:0008006" key="3">
    <source>
        <dbReference type="Google" id="ProtNLM"/>
    </source>
</evidence>
<dbReference type="SUPFAM" id="SSF81383">
    <property type="entry name" value="F-box domain"/>
    <property type="match status" value="1"/>
</dbReference>
<dbReference type="EMBL" id="ML122297">
    <property type="protein sequence ID" value="RPD55221.1"/>
    <property type="molecule type" value="Genomic_DNA"/>
</dbReference>
<protein>
    <recommendedName>
        <fullName evidence="3">F-box domain-containing protein</fullName>
    </recommendedName>
</protein>
<accession>A0A5C2RVF6</accession>
<dbReference type="InterPro" id="IPR036047">
    <property type="entry name" value="F-box-like_dom_sf"/>
</dbReference>